<comment type="caution">
    <text evidence="2">The sequence shown here is derived from an EMBL/GenBank/DDBJ whole genome shotgun (WGS) entry which is preliminary data.</text>
</comment>
<gene>
    <name evidence="2" type="ORF">ACIGXA_07370</name>
</gene>
<dbReference type="InterPro" id="IPR030489">
    <property type="entry name" value="TR_Rrf2-type_CS"/>
</dbReference>
<name>A0ABW8C1L9_9ACTN</name>
<keyword evidence="1" id="KW-0238">DNA-binding</keyword>
<accession>A0ABW8C1L9</accession>
<organism evidence="2 3">
    <name type="scientific">Streptomyces fildesensis</name>
    <dbReference type="NCBI Taxonomy" id="375757"/>
    <lineage>
        <taxon>Bacteria</taxon>
        <taxon>Bacillati</taxon>
        <taxon>Actinomycetota</taxon>
        <taxon>Actinomycetes</taxon>
        <taxon>Kitasatosporales</taxon>
        <taxon>Streptomycetaceae</taxon>
        <taxon>Streptomyces</taxon>
    </lineage>
</organism>
<dbReference type="SUPFAM" id="SSF46785">
    <property type="entry name" value="Winged helix' DNA-binding domain"/>
    <property type="match status" value="1"/>
</dbReference>
<dbReference type="PROSITE" id="PS51197">
    <property type="entry name" value="HTH_RRF2_2"/>
    <property type="match status" value="1"/>
</dbReference>
<keyword evidence="3" id="KW-1185">Reference proteome</keyword>
<reference evidence="2 3" key="1">
    <citation type="submission" date="2024-10" db="EMBL/GenBank/DDBJ databases">
        <title>The Natural Products Discovery Center: Release of the First 8490 Sequenced Strains for Exploring Actinobacteria Biosynthetic Diversity.</title>
        <authorList>
            <person name="Kalkreuter E."/>
            <person name="Kautsar S.A."/>
            <person name="Yang D."/>
            <person name="Bader C.D."/>
            <person name="Teijaro C.N."/>
            <person name="Fluegel L."/>
            <person name="Davis C.M."/>
            <person name="Simpson J.R."/>
            <person name="Lauterbach L."/>
            <person name="Steele A.D."/>
            <person name="Gui C."/>
            <person name="Meng S."/>
            <person name="Li G."/>
            <person name="Viehrig K."/>
            <person name="Ye F."/>
            <person name="Su P."/>
            <person name="Kiefer A.F."/>
            <person name="Nichols A."/>
            <person name="Cepeda A.J."/>
            <person name="Yan W."/>
            <person name="Fan B."/>
            <person name="Jiang Y."/>
            <person name="Adhikari A."/>
            <person name="Zheng C.-J."/>
            <person name="Schuster L."/>
            <person name="Cowan T.M."/>
            <person name="Smanski M.J."/>
            <person name="Chevrette M.G."/>
            <person name="De Carvalho L.P.S."/>
            <person name="Shen B."/>
        </authorList>
    </citation>
    <scope>NUCLEOTIDE SEQUENCE [LARGE SCALE GENOMIC DNA]</scope>
    <source>
        <strain evidence="2 3">NPDC053399</strain>
    </source>
</reference>
<dbReference type="InterPro" id="IPR000944">
    <property type="entry name" value="Tscrpt_reg_Rrf2"/>
</dbReference>
<dbReference type="Proteomes" id="UP001614394">
    <property type="component" value="Unassembled WGS sequence"/>
</dbReference>
<proteinExistence type="predicted"/>
<dbReference type="InterPro" id="IPR036388">
    <property type="entry name" value="WH-like_DNA-bd_sf"/>
</dbReference>
<dbReference type="InterPro" id="IPR036390">
    <property type="entry name" value="WH_DNA-bd_sf"/>
</dbReference>
<dbReference type="Gene3D" id="1.10.10.10">
    <property type="entry name" value="Winged helix-like DNA-binding domain superfamily/Winged helix DNA-binding domain"/>
    <property type="match status" value="1"/>
</dbReference>
<evidence type="ECO:0000313" key="3">
    <source>
        <dbReference type="Proteomes" id="UP001614394"/>
    </source>
</evidence>
<dbReference type="EMBL" id="JBITYG010000002">
    <property type="protein sequence ID" value="MFI9100329.1"/>
    <property type="molecule type" value="Genomic_DNA"/>
</dbReference>
<protein>
    <submittedName>
        <fullName evidence="2">RrF2 family transcriptional regulator</fullName>
    </submittedName>
</protein>
<sequence>MHISAKTDYAVRALVELAADGGRPLTCEGIASSQEIPFRFLKSVFGDLRRAGLVRSQRGCEGGYWLGRDAGLITLAEVMVAVDGDFMTLRGERLDALDYPGAARQLPSVWRAVQAAAEDLLGRITVAELLDGGAAAGPGPVDLFAPRAGAVAPA</sequence>
<dbReference type="NCBIfam" id="TIGR00738">
    <property type="entry name" value="rrf2_super"/>
    <property type="match status" value="1"/>
</dbReference>
<dbReference type="Pfam" id="PF02082">
    <property type="entry name" value="Rrf2"/>
    <property type="match status" value="1"/>
</dbReference>
<evidence type="ECO:0000256" key="1">
    <source>
        <dbReference type="ARBA" id="ARBA00023125"/>
    </source>
</evidence>
<dbReference type="RefSeq" id="WP_250979275.1">
    <property type="nucleotide sequence ID" value="NZ_JBITYG010000002.1"/>
</dbReference>
<dbReference type="PANTHER" id="PTHR33221:SF5">
    <property type="entry name" value="HTH-TYPE TRANSCRIPTIONAL REGULATOR ISCR"/>
    <property type="match status" value="1"/>
</dbReference>
<evidence type="ECO:0000313" key="2">
    <source>
        <dbReference type="EMBL" id="MFI9100329.1"/>
    </source>
</evidence>
<dbReference type="PANTHER" id="PTHR33221">
    <property type="entry name" value="WINGED HELIX-TURN-HELIX TRANSCRIPTIONAL REGULATOR, RRF2 FAMILY"/>
    <property type="match status" value="1"/>
</dbReference>
<dbReference type="PROSITE" id="PS01332">
    <property type="entry name" value="HTH_RRF2_1"/>
    <property type="match status" value="1"/>
</dbReference>